<keyword evidence="5" id="KW-1185">Reference proteome</keyword>
<dbReference type="Pfam" id="PF19040">
    <property type="entry name" value="SGNH"/>
    <property type="match status" value="1"/>
</dbReference>
<dbReference type="Proteomes" id="UP000029085">
    <property type="component" value="Unassembled WGS sequence"/>
</dbReference>
<feature type="transmembrane region" description="Helical" evidence="1">
    <location>
        <begin position="213"/>
        <end position="229"/>
    </location>
</feature>
<keyword evidence="1" id="KW-0812">Transmembrane</keyword>
<feature type="transmembrane region" description="Helical" evidence="1">
    <location>
        <begin position="95"/>
        <end position="115"/>
    </location>
</feature>
<keyword evidence="1" id="KW-0472">Membrane</keyword>
<evidence type="ECO:0000313" key="5">
    <source>
        <dbReference type="Proteomes" id="UP000029085"/>
    </source>
</evidence>
<feature type="transmembrane region" description="Helical" evidence="1">
    <location>
        <begin position="24"/>
        <end position="43"/>
    </location>
</feature>
<dbReference type="InterPro" id="IPR043968">
    <property type="entry name" value="SGNH"/>
</dbReference>
<evidence type="ECO:0000313" key="4">
    <source>
        <dbReference type="EMBL" id="KFL35880.1"/>
    </source>
</evidence>
<feature type="transmembrane region" description="Helical" evidence="1">
    <location>
        <begin position="241"/>
        <end position="257"/>
    </location>
</feature>
<protein>
    <recommendedName>
        <fullName evidence="6">Acyltransferase 3 domain-containing protein</fullName>
    </recommendedName>
</protein>
<feature type="transmembrane region" description="Helical" evidence="1">
    <location>
        <begin position="278"/>
        <end position="296"/>
    </location>
</feature>
<feature type="transmembrane region" description="Helical" evidence="1">
    <location>
        <begin position="64"/>
        <end position="83"/>
    </location>
</feature>
<reference evidence="4 5" key="2">
    <citation type="journal article" date="2015" name="Stand. Genomic Sci.">
        <title>High quality draft genomic sequence of Arenimonas donghaensis DSM 18148(T).</title>
        <authorList>
            <person name="Chen F."/>
            <person name="Wang H."/>
            <person name="Cao Y."/>
            <person name="Li X."/>
            <person name="Wang G."/>
        </authorList>
    </citation>
    <scope>NUCLEOTIDE SEQUENCE [LARGE SCALE GENOMIC DNA]</scope>
    <source>
        <strain evidence="4 5">HO3-R19</strain>
    </source>
</reference>
<dbReference type="STRING" id="1121014.N788_06300"/>
<dbReference type="Pfam" id="PF01757">
    <property type="entry name" value="Acyl_transf_3"/>
    <property type="match status" value="1"/>
</dbReference>
<evidence type="ECO:0000256" key="1">
    <source>
        <dbReference type="SAM" id="Phobius"/>
    </source>
</evidence>
<evidence type="ECO:0000259" key="2">
    <source>
        <dbReference type="Pfam" id="PF01757"/>
    </source>
</evidence>
<feature type="transmembrane region" description="Helical" evidence="1">
    <location>
        <begin position="157"/>
        <end position="175"/>
    </location>
</feature>
<dbReference type="AlphaFoldDB" id="A0A087MG77"/>
<feature type="transmembrane region" description="Helical" evidence="1">
    <location>
        <begin position="334"/>
        <end position="356"/>
    </location>
</feature>
<dbReference type="PANTHER" id="PTHR23028:SF53">
    <property type="entry name" value="ACYL_TRANSF_3 DOMAIN-CONTAINING PROTEIN"/>
    <property type="match status" value="1"/>
</dbReference>
<dbReference type="SUPFAM" id="SSF52266">
    <property type="entry name" value="SGNH hydrolase"/>
    <property type="match status" value="1"/>
</dbReference>
<feature type="transmembrane region" description="Helical" evidence="1">
    <location>
        <begin position="302"/>
        <end position="322"/>
    </location>
</feature>
<dbReference type="InterPro" id="IPR050879">
    <property type="entry name" value="Acyltransferase_3"/>
</dbReference>
<evidence type="ECO:0000259" key="3">
    <source>
        <dbReference type="Pfam" id="PF19040"/>
    </source>
</evidence>
<proteinExistence type="predicted"/>
<comment type="caution">
    <text evidence="4">The sequence shown here is derived from an EMBL/GenBank/DDBJ whole genome shotgun (WGS) entry which is preliminary data.</text>
</comment>
<reference evidence="5" key="1">
    <citation type="submission" date="2013-08" db="EMBL/GenBank/DDBJ databases">
        <title>Genome sequencing of Arenimonas donghaensis.</title>
        <authorList>
            <person name="Chen F."/>
            <person name="Wang G."/>
        </authorList>
    </citation>
    <scope>NUCLEOTIDE SEQUENCE [LARGE SCALE GENOMIC DNA]</scope>
    <source>
        <strain evidence="5">HO3-R19</strain>
    </source>
</reference>
<feature type="domain" description="Acyltransferase 3" evidence="2">
    <location>
        <begin position="1"/>
        <end position="318"/>
    </location>
</feature>
<gene>
    <name evidence="4" type="ORF">N788_06300</name>
</gene>
<feature type="domain" description="SGNH" evidence="3">
    <location>
        <begin position="398"/>
        <end position="619"/>
    </location>
</feature>
<sequence>MRGVAIGLVVLAHAGVPGLSAGFIGVDVFFVISGFLITGLLTQELDATGRVDYWAFFARRARRLAPAALLMIVVVAGLALWRLPAAALDVHLASAFWAVLWSSNLYFAFAGFDYFGAAANDSLFLHTWSLGVEEQFYLLWPLVVVVAWRLGGTGMRWLAGLSLLGFAASLAILAWDANAAYYLMPSRLWQLALGGLAYRYASRQDGWRHSPDVFGVIGVLLLGAAMWWIDGTRPYPGLDALLPTLGAACLLLATCGPQGRVASVLGSRALRLPGKVSYSWYLWHWPFLLFLPAMGLGTPGPWLGLGLVLASLLVSLASYAYVEQPFRRRREHPRRAVGLAVLACLVVAGLLQLAAWPLRGQQEHARAEIDALVRSRIFVPSIQGRPECDRWYYSAELVPCELAGPDDASGVLVFIGDSVGAQWLPAIEQVARQRGLKVVVLTKSACPIVDEPYFYERINQRFTVCEQWRKAAVQYVQARKPALVVIGSSRYPFSAEQWREGTRRMLLALGAPGRPVAVIAPTPLLGYHNPICLIAQGRLQDGVLVAPACTEPLAEPRPGGAVDSLRAAVASVPGTGLVEMNDLVCPDGRCDGLVRGHITFRDDQHLNAGYVMDLAPAFARRLEHALADGKDGPEGVVE</sequence>
<dbReference type="PANTHER" id="PTHR23028">
    <property type="entry name" value="ACETYLTRANSFERASE"/>
    <property type="match status" value="1"/>
</dbReference>
<dbReference type="InterPro" id="IPR002656">
    <property type="entry name" value="Acyl_transf_3_dom"/>
</dbReference>
<dbReference type="GO" id="GO:0016020">
    <property type="term" value="C:membrane"/>
    <property type="evidence" value="ECO:0007669"/>
    <property type="project" value="TreeGrafter"/>
</dbReference>
<dbReference type="PATRIC" id="fig|1121014.3.peg.2165"/>
<dbReference type="GO" id="GO:0016747">
    <property type="term" value="F:acyltransferase activity, transferring groups other than amino-acyl groups"/>
    <property type="evidence" value="ECO:0007669"/>
    <property type="project" value="InterPro"/>
</dbReference>
<accession>A0A087MG77</accession>
<name>A0A087MG77_9GAMM</name>
<evidence type="ECO:0008006" key="6">
    <source>
        <dbReference type="Google" id="ProtNLM"/>
    </source>
</evidence>
<dbReference type="GO" id="GO:0009103">
    <property type="term" value="P:lipopolysaccharide biosynthetic process"/>
    <property type="evidence" value="ECO:0007669"/>
    <property type="project" value="TreeGrafter"/>
</dbReference>
<dbReference type="EMBL" id="AVCJ01000043">
    <property type="protein sequence ID" value="KFL35880.1"/>
    <property type="molecule type" value="Genomic_DNA"/>
</dbReference>
<organism evidence="4 5">
    <name type="scientific">Arenimonas donghaensis DSM 18148 = HO3-R19</name>
    <dbReference type="NCBI Taxonomy" id="1121014"/>
    <lineage>
        <taxon>Bacteria</taxon>
        <taxon>Pseudomonadati</taxon>
        <taxon>Pseudomonadota</taxon>
        <taxon>Gammaproteobacteria</taxon>
        <taxon>Lysobacterales</taxon>
        <taxon>Lysobacteraceae</taxon>
        <taxon>Arenimonas</taxon>
    </lineage>
</organism>
<keyword evidence="1" id="KW-1133">Transmembrane helix</keyword>